<dbReference type="Pfam" id="PF02597">
    <property type="entry name" value="ThiS"/>
    <property type="match status" value="1"/>
</dbReference>
<dbReference type="Gene3D" id="3.10.20.30">
    <property type="match status" value="1"/>
</dbReference>
<protein>
    <submittedName>
        <fullName evidence="2">MoaD/ThiS family protein</fullName>
    </submittedName>
</protein>
<sequence length="128" mass="13139">MADTEPLEQADPSEHDEPAEDATPEAAASEPTPPTPADGGTDDEPHPVPLIEVRLFAAAAAALGTDLAEAPGRTVAEVIAALSARTDAEGARVLGRSSVLVNAVACRDHDRRVFPGDRLDVLPPFAGG</sequence>
<name>A0ABY6G1Q2_9MICO</name>
<dbReference type="EMBL" id="CP107020">
    <property type="protein sequence ID" value="UYG17136.1"/>
    <property type="molecule type" value="Genomic_DNA"/>
</dbReference>
<evidence type="ECO:0000313" key="2">
    <source>
        <dbReference type="EMBL" id="UYG17136.1"/>
    </source>
</evidence>
<feature type="region of interest" description="Disordered" evidence="1">
    <location>
        <begin position="1"/>
        <end position="49"/>
    </location>
</feature>
<dbReference type="RefSeq" id="WP_263594345.1">
    <property type="nucleotide sequence ID" value="NZ_CP107020.1"/>
</dbReference>
<gene>
    <name evidence="2" type="ORF">BRM3_01485</name>
</gene>
<dbReference type="Proteomes" id="UP001164305">
    <property type="component" value="Chromosome"/>
</dbReference>
<reference evidence="2" key="1">
    <citation type="submission" date="2022-10" db="EMBL/GenBank/DDBJ databases">
        <title>Whole-Genome Sequencing of Brachybacterium huguangmaarense BRM-3, Isolated from Betula schmidtii.</title>
        <authorList>
            <person name="Haam D."/>
        </authorList>
    </citation>
    <scope>NUCLEOTIDE SEQUENCE</scope>
    <source>
        <strain evidence="2">BRM-3</strain>
    </source>
</reference>
<dbReference type="InterPro" id="IPR012675">
    <property type="entry name" value="Beta-grasp_dom_sf"/>
</dbReference>
<accession>A0ABY6G1Q2</accession>
<dbReference type="InterPro" id="IPR016155">
    <property type="entry name" value="Mopterin_synth/thiamin_S_b"/>
</dbReference>
<organism evidence="2 3">
    <name type="scientific">Brachybacterium huguangmaarense</name>
    <dbReference type="NCBI Taxonomy" id="1652028"/>
    <lineage>
        <taxon>Bacteria</taxon>
        <taxon>Bacillati</taxon>
        <taxon>Actinomycetota</taxon>
        <taxon>Actinomycetes</taxon>
        <taxon>Micrococcales</taxon>
        <taxon>Dermabacteraceae</taxon>
        <taxon>Brachybacterium</taxon>
    </lineage>
</organism>
<dbReference type="InterPro" id="IPR003749">
    <property type="entry name" value="ThiS/MoaD-like"/>
</dbReference>
<proteinExistence type="predicted"/>
<dbReference type="SUPFAM" id="SSF54285">
    <property type="entry name" value="MoaD/ThiS"/>
    <property type="match status" value="1"/>
</dbReference>
<evidence type="ECO:0000256" key="1">
    <source>
        <dbReference type="SAM" id="MobiDB-lite"/>
    </source>
</evidence>
<keyword evidence="3" id="KW-1185">Reference proteome</keyword>
<evidence type="ECO:0000313" key="3">
    <source>
        <dbReference type="Proteomes" id="UP001164305"/>
    </source>
</evidence>